<dbReference type="Pfam" id="PF00245">
    <property type="entry name" value="Alk_phosphatase"/>
    <property type="match status" value="1"/>
</dbReference>
<dbReference type="PANTHER" id="PTHR11596:SF5">
    <property type="entry name" value="ALKALINE PHOSPHATASE"/>
    <property type="match status" value="1"/>
</dbReference>
<gene>
    <name evidence="4" type="ORF">FYJ85_19875</name>
</gene>
<proteinExistence type="predicted"/>
<evidence type="ECO:0000313" key="5">
    <source>
        <dbReference type="Proteomes" id="UP000435649"/>
    </source>
</evidence>
<accession>A0A844GA64</accession>
<keyword evidence="2" id="KW-0460">Magnesium</keyword>
<dbReference type="RefSeq" id="WP_154420499.1">
    <property type="nucleotide sequence ID" value="NZ_VUNS01000033.1"/>
</dbReference>
<evidence type="ECO:0000313" key="4">
    <source>
        <dbReference type="EMBL" id="MST99288.1"/>
    </source>
</evidence>
<evidence type="ECO:0000256" key="1">
    <source>
        <dbReference type="ARBA" id="ARBA00022553"/>
    </source>
</evidence>
<dbReference type="SUPFAM" id="SSF53649">
    <property type="entry name" value="Alkaline phosphatase-like"/>
    <property type="match status" value="1"/>
</dbReference>
<protein>
    <recommendedName>
        <fullName evidence="6">Alkaline phosphatase</fullName>
    </recommendedName>
</protein>
<dbReference type="AlphaFoldDB" id="A0A844GA64"/>
<comment type="cofactor">
    <cofactor evidence="2">
        <name>Mg(2+)</name>
        <dbReference type="ChEBI" id="CHEBI:18420"/>
    </cofactor>
    <text evidence="2">Binds 1 Mg(2+) ion.</text>
</comment>
<dbReference type="GO" id="GO:0046872">
    <property type="term" value="F:metal ion binding"/>
    <property type="evidence" value="ECO:0007669"/>
    <property type="project" value="UniProtKB-KW"/>
</dbReference>
<evidence type="ECO:0008006" key="6">
    <source>
        <dbReference type="Google" id="ProtNLM"/>
    </source>
</evidence>
<keyword evidence="1" id="KW-0597">Phosphoprotein</keyword>
<keyword evidence="5" id="KW-1185">Reference proteome</keyword>
<organism evidence="4 5">
    <name type="scientific">Victivallis lenta</name>
    <dbReference type="NCBI Taxonomy" id="2606640"/>
    <lineage>
        <taxon>Bacteria</taxon>
        <taxon>Pseudomonadati</taxon>
        <taxon>Lentisphaerota</taxon>
        <taxon>Lentisphaeria</taxon>
        <taxon>Victivallales</taxon>
        <taxon>Victivallaceae</taxon>
        <taxon>Victivallis</taxon>
    </lineage>
</organism>
<dbReference type="EMBL" id="VUNS01000033">
    <property type="protein sequence ID" value="MST99288.1"/>
    <property type="molecule type" value="Genomic_DNA"/>
</dbReference>
<sequence length="451" mass="49520">MIRAVRWCISALLLLLAWQVHADARNVIVFFINGANQAGLEFARAAGADFAGLSNLSAFPVRGTLLPLTGEYRHLPLAAANAVALGKPADDAVGTLSSGEELDSLATLVKQSGRRVGIISDSLLTGWLPGAFYAHEPGADRAEMVANWLPLCDFNVLAGEVPSPDGRSAGDRLGDTMARIGYRNVLDVKNLTPPVSRLFIRHTDSAGRRYAMARRTRTDRERLIDYTATALECLENRNGFLLVAECGNIAPAGVENDASMLLGELWTFDRALGKALDFFKAAPEDTLIVVVSLYDAGELRLTGEPDTDFPFGRSRLELLCELNREPRTFGQALALLGAGELFAPGAEQLRELQRLYFDAPRLMEPQVLAGMRGFWNYEPDTVMRDYREWIDRLQDLRDRHYGAGFFSKRPAAALTPVWAIGAGAKEFAGEYSPEEFHGKLRRALGLAPEPR</sequence>
<dbReference type="InterPro" id="IPR017850">
    <property type="entry name" value="Alkaline_phosphatase_core_sf"/>
</dbReference>
<feature type="chain" id="PRO_5032929715" description="Alkaline phosphatase" evidence="3">
    <location>
        <begin position="23"/>
        <end position="451"/>
    </location>
</feature>
<comment type="caution">
    <text evidence="4">The sequence shown here is derived from an EMBL/GenBank/DDBJ whole genome shotgun (WGS) entry which is preliminary data.</text>
</comment>
<evidence type="ECO:0000256" key="3">
    <source>
        <dbReference type="SAM" id="SignalP"/>
    </source>
</evidence>
<keyword evidence="3" id="KW-0732">Signal</keyword>
<evidence type="ECO:0000256" key="2">
    <source>
        <dbReference type="PIRSR" id="PIRSR601952-2"/>
    </source>
</evidence>
<dbReference type="Proteomes" id="UP000435649">
    <property type="component" value="Unassembled WGS sequence"/>
</dbReference>
<dbReference type="GO" id="GO:0004035">
    <property type="term" value="F:alkaline phosphatase activity"/>
    <property type="evidence" value="ECO:0007669"/>
    <property type="project" value="TreeGrafter"/>
</dbReference>
<dbReference type="InterPro" id="IPR001952">
    <property type="entry name" value="Alkaline_phosphatase"/>
</dbReference>
<reference evidence="4 5" key="1">
    <citation type="submission" date="2019-08" db="EMBL/GenBank/DDBJ databases">
        <title>In-depth cultivation of the pig gut microbiome towards novel bacterial diversity and tailored functional studies.</title>
        <authorList>
            <person name="Wylensek D."/>
            <person name="Hitch T.C.A."/>
            <person name="Clavel T."/>
        </authorList>
    </citation>
    <scope>NUCLEOTIDE SEQUENCE [LARGE SCALE GENOMIC DNA]</scope>
    <source>
        <strain evidence="4 5">BBE-744-WT-12</strain>
    </source>
</reference>
<dbReference type="SMART" id="SM00098">
    <property type="entry name" value="alkPPc"/>
    <property type="match status" value="1"/>
</dbReference>
<feature type="binding site" evidence="2">
    <location>
        <position position="245"/>
    </location>
    <ligand>
        <name>Mg(2+)</name>
        <dbReference type="ChEBI" id="CHEBI:18420"/>
    </ligand>
</feature>
<dbReference type="Gene3D" id="3.40.720.10">
    <property type="entry name" value="Alkaline Phosphatase, subunit A"/>
    <property type="match status" value="1"/>
</dbReference>
<name>A0A844GA64_9BACT</name>
<dbReference type="PANTHER" id="PTHR11596">
    <property type="entry name" value="ALKALINE PHOSPHATASE"/>
    <property type="match status" value="1"/>
</dbReference>
<keyword evidence="2" id="KW-0479">Metal-binding</keyword>
<feature type="signal peptide" evidence="3">
    <location>
        <begin position="1"/>
        <end position="22"/>
    </location>
</feature>